<sequence length="85" mass="9062">MNTTGLRSTLALPHPLIPVCTEAEGAEEGHRDEQRQGQRWAADIPSSLWTNLCVEDVPKGDSELVVEGASVTPAVVSNLQGNTPL</sequence>
<protein>
    <submittedName>
        <fullName evidence="1">Uncharacterized protein</fullName>
    </submittedName>
</protein>
<organism evidence="1 2">
    <name type="scientific">Portunus trituberculatus</name>
    <name type="common">Swimming crab</name>
    <name type="synonym">Neptunus trituberculatus</name>
    <dbReference type="NCBI Taxonomy" id="210409"/>
    <lineage>
        <taxon>Eukaryota</taxon>
        <taxon>Metazoa</taxon>
        <taxon>Ecdysozoa</taxon>
        <taxon>Arthropoda</taxon>
        <taxon>Crustacea</taxon>
        <taxon>Multicrustacea</taxon>
        <taxon>Malacostraca</taxon>
        <taxon>Eumalacostraca</taxon>
        <taxon>Eucarida</taxon>
        <taxon>Decapoda</taxon>
        <taxon>Pleocyemata</taxon>
        <taxon>Brachyura</taxon>
        <taxon>Eubrachyura</taxon>
        <taxon>Portunoidea</taxon>
        <taxon>Portunidae</taxon>
        <taxon>Portuninae</taxon>
        <taxon>Portunus</taxon>
    </lineage>
</organism>
<keyword evidence="2" id="KW-1185">Reference proteome</keyword>
<evidence type="ECO:0000313" key="1">
    <source>
        <dbReference type="EMBL" id="MPC85236.1"/>
    </source>
</evidence>
<accession>A0A5B7IU99</accession>
<evidence type="ECO:0000313" key="2">
    <source>
        <dbReference type="Proteomes" id="UP000324222"/>
    </source>
</evidence>
<dbReference type="AlphaFoldDB" id="A0A5B7IU99"/>
<comment type="caution">
    <text evidence="1">The sequence shown here is derived from an EMBL/GenBank/DDBJ whole genome shotgun (WGS) entry which is preliminary data.</text>
</comment>
<dbReference type="Proteomes" id="UP000324222">
    <property type="component" value="Unassembled WGS sequence"/>
</dbReference>
<name>A0A5B7IU99_PORTR</name>
<dbReference type="EMBL" id="VSRR010067757">
    <property type="protein sequence ID" value="MPC85236.1"/>
    <property type="molecule type" value="Genomic_DNA"/>
</dbReference>
<gene>
    <name evidence="1" type="ORF">E2C01_080000</name>
</gene>
<reference evidence="1 2" key="1">
    <citation type="submission" date="2019-05" db="EMBL/GenBank/DDBJ databases">
        <title>Another draft genome of Portunus trituberculatus and its Hox gene families provides insights of decapod evolution.</title>
        <authorList>
            <person name="Jeong J.-H."/>
            <person name="Song I."/>
            <person name="Kim S."/>
            <person name="Choi T."/>
            <person name="Kim D."/>
            <person name="Ryu S."/>
            <person name="Kim W."/>
        </authorList>
    </citation>
    <scope>NUCLEOTIDE SEQUENCE [LARGE SCALE GENOMIC DNA]</scope>
    <source>
        <tissue evidence="1">Muscle</tissue>
    </source>
</reference>
<proteinExistence type="predicted"/>